<dbReference type="OrthoDB" id="9793216at2"/>
<proteinExistence type="predicted"/>
<reference evidence="2 3" key="1">
    <citation type="submission" date="2018-07" db="EMBL/GenBank/DDBJ databases">
        <title>Complete genome sequence of Psychrobacillus sp. PB01, isolated from iceberg, and comparative genome analysis of Psychrobacillus strains.</title>
        <authorList>
            <person name="Lee P.C."/>
        </authorList>
    </citation>
    <scope>NUCLEOTIDE SEQUENCE [LARGE SCALE GENOMIC DNA]</scope>
    <source>
        <strain evidence="2 3">PB01</strain>
    </source>
</reference>
<dbReference type="KEGG" id="psyo:PB01_09975"/>
<evidence type="ECO:0000313" key="3">
    <source>
        <dbReference type="Proteomes" id="UP000325517"/>
    </source>
</evidence>
<keyword evidence="3" id="KW-1185">Reference proteome</keyword>
<feature type="domain" description="DinB-like" evidence="1">
    <location>
        <begin position="31"/>
        <end position="165"/>
    </location>
</feature>
<dbReference type="EMBL" id="CP031223">
    <property type="protein sequence ID" value="QFF99130.1"/>
    <property type="molecule type" value="Genomic_DNA"/>
</dbReference>
<dbReference type="AlphaFoldDB" id="A0A5J6SM94"/>
<name>A0A5J6SM94_9BACI</name>
<dbReference type="Proteomes" id="UP000325517">
    <property type="component" value="Chromosome"/>
</dbReference>
<evidence type="ECO:0000259" key="1">
    <source>
        <dbReference type="Pfam" id="PF12867"/>
    </source>
</evidence>
<organism evidence="2 3">
    <name type="scientific">Psychrobacillus glaciei</name>
    <dbReference type="NCBI Taxonomy" id="2283160"/>
    <lineage>
        <taxon>Bacteria</taxon>
        <taxon>Bacillati</taxon>
        <taxon>Bacillota</taxon>
        <taxon>Bacilli</taxon>
        <taxon>Bacillales</taxon>
        <taxon>Bacillaceae</taxon>
        <taxon>Psychrobacillus</taxon>
    </lineage>
</organism>
<dbReference type="Gene3D" id="1.20.120.450">
    <property type="entry name" value="dinb family like domain"/>
    <property type="match status" value="1"/>
</dbReference>
<sequence length="178" mass="20557">MHKLLKKNEYAPYYSTYVQLVAEGDFIQTLQHQIEVTITLLQDISDQQALYRYAPEKWSLKEVIGHMADTERIMGFRLLSIARGETVALPGYNDNEYVRNASFDKESVEDLLQNLYIVRQSTIHLIKSLLSKDFLRRGTANNSEVTVRALIVIIAGHELHHCNIIRERYISSEAYPKS</sequence>
<dbReference type="SUPFAM" id="SSF109854">
    <property type="entry name" value="DinB/YfiT-like putative metalloenzymes"/>
    <property type="match status" value="1"/>
</dbReference>
<evidence type="ECO:0000313" key="2">
    <source>
        <dbReference type="EMBL" id="QFF99130.1"/>
    </source>
</evidence>
<protein>
    <submittedName>
        <fullName evidence="2">DinB family protein</fullName>
    </submittedName>
</protein>
<dbReference type="RefSeq" id="WP_151700060.1">
    <property type="nucleotide sequence ID" value="NZ_CP031223.1"/>
</dbReference>
<dbReference type="InterPro" id="IPR034660">
    <property type="entry name" value="DinB/YfiT-like"/>
</dbReference>
<gene>
    <name evidence="2" type="ORF">PB01_09975</name>
</gene>
<dbReference type="Pfam" id="PF12867">
    <property type="entry name" value="DinB_2"/>
    <property type="match status" value="1"/>
</dbReference>
<dbReference type="InterPro" id="IPR024775">
    <property type="entry name" value="DinB-like"/>
</dbReference>
<accession>A0A5J6SM94</accession>